<dbReference type="EMBL" id="BAAANY010000005">
    <property type="protein sequence ID" value="GAA1665751.1"/>
    <property type="molecule type" value="Genomic_DNA"/>
</dbReference>
<evidence type="ECO:0000313" key="2">
    <source>
        <dbReference type="EMBL" id="GAA1665751.1"/>
    </source>
</evidence>
<gene>
    <name evidence="2" type="ORF">GCM10009765_14100</name>
</gene>
<name>A0ABP4S4J3_9ACTN</name>
<dbReference type="Proteomes" id="UP001500618">
    <property type="component" value="Unassembled WGS sequence"/>
</dbReference>
<sequence>MVHYETGRMPQAPWPQPRPVSVSCHHQQVGIGGSGHHDTLNCAGEVLNPAVESEPFDGGAEHGVSSRRGRCSYDIAGIVTGAVAP</sequence>
<protein>
    <submittedName>
        <fullName evidence="2">Uncharacterized protein</fullName>
    </submittedName>
</protein>
<accession>A0ABP4S4J3</accession>
<organism evidence="2 3">
    <name type="scientific">Fodinicola feengrottensis</name>
    <dbReference type="NCBI Taxonomy" id="435914"/>
    <lineage>
        <taxon>Bacteria</taxon>
        <taxon>Bacillati</taxon>
        <taxon>Actinomycetota</taxon>
        <taxon>Actinomycetes</taxon>
        <taxon>Mycobacteriales</taxon>
        <taxon>Fodinicola</taxon>
    </lineage>
</organism>
<evidence type="ECO:0000256" key="1">
    <source>
        <dbReference type="SAM" id="MobiDB-lite"/>
    </source>
</evidence>
<reference evidence="3" key="1">
    <citation type="journal article" date="2019" name="Int. J. Syst. Evol. Microbiol.">
        <title>The Global Catalogue of Microorganisms (GCM) 10K type strain sequencing project: providing services to taxonomists for standard genome sequencing and annotation.</title>
        <authorList>
            <consortium name="The Broad Institute Genomics Platform"/>
            <consortium name="The Broad Institute Genome Sequencing Center for Infectious Disease"/>
            <person name="Wu L."/>
            <person name="Ma J."/>
        </authorList>
    </citation>
    <scope>NUCLEOTIDE SEQUENCE [LARGE SCALE GENOMIC DNA]</scope>
    <source>
        <strain evidence="3">JCM 14718</strain>
    </source>
</reference>
<proteinExistence type="predicted"/>
<comment type="caution">
    <text evidence="2">The sequence shown here is derived from an EMBL/GenBank/DDBJ whole genome shotgun (WGS) entry which is preliminary data.</text>
</comment>
<evidence type="ECO:0000313" key="3">
    <source>
        <dbReference type="Proteomes" id="UP001500618"/>
    </source>
</evidence>
<keyword evidence="3" id="KW-1185">Reference proteome</keyword>
<feature type="region of interest" description="Disordered" evidence="1">
    <location>
        <begin position="1"/>
        <end position="21"/>
    </location>
</feature>